<evidence type="ECO:0000313" key="3">
    <source>
        <dbReference type="Proteomes" id="UP000008550"/>
    </source>
</evidence>
<keyword evidence="1" id="KW-1133">Transmembrane helix</keyword>
<proteinExistence type="predicted"/>
<evidence type="ECO:0000256" key="1">
    <source>
        <dbReference type="SAM" id="Phobius"/>
    </source>
</evidence>
<dbReference type="HOGENOM" id="CLU_2916219_0_0_9"/>
<dbReference type="KEGG" id="hmo:HM1_2758"/>
<evidence type="ECO:0000313" key="2">
    <source>
        <dbReference type="EMBL" id="ABZ85287.1"/>
    </source>
</evidence>
<dbReference type="Proteomes" id="UP000008550">
    <property type="component" value="Chromosome"/>
</dbReference>
<dbReference type="AlphaFoldDB" id="B0TC14"/>
<reference evidence="2 3" key="1">
    <citation type="journal article" date="2008" name="J. Bacteriol.">
        <title>The genome of Heliobacterium modesticaldum, a phototrophic representative of the Firmicutes containing the simplest photosynthetic apparatus.</title>
        <authorList>
            <person name="Sattley W.M."/>
            <person name="Madigan M.T."/>
            <person name="Swingley W.D."/>
            <person name="Cheung P.C."/>
            <person name="Clocksin K.M."/>
            <person name="Conrad A.L."/>
            <person name="Dejesa L.C."/>
            <person name="Honchak B.M."/>
            <person name="Jung D.O."/>
            <person name="Karbach L.E."/>
            <person name="Kurdoglu A."/>
            <person name="Lahiri S."/>
            <person name="Mastrian S.D."/>
            <person name="Page L.E."/>
            <person name="Taylor H.L."/>
            <person name="Wang Z.T."/>
            <person name="Raymond J."/>
            <person name="Chen M."/>
            <person name="Blankenship R.E."/>
            <person name="Touchman J.W."/>
        </authorList>
    </citation>
    <scope>NUCLEOTIDE SEQUENCE [LARGE SCALE GENOMIC DNA]</scope>
    <source>
        <strain evidence="3">ATCC 51547 / Ice1</strain>
    </source>
</reference>
<dbReference type="EMBL" id="CP000930">
    <property type="protein sequence ID" value="ABZ85287.1"/>
    <property type="molecule type" value="Genomic_DNA"/>
</dbReference>
<name>B0TC14_HELMI</name>
<keyword evidence="1" id="KW-0472">Membrane</keyword>
<organism evidence="2 3">
    <name type="scientific">Heliobacterium modesticaldum (strain ATCC 51547 / Ice1)</name>
    <dbReference type="NCBI Taxonomy" id="498761"/>
    <lineage>
        <taxon>Bacteria</taxon>
        <taxon>Bacillati</taxon>
        <taxon>Bacillota</taxon>
        <taxon>Clostridia</taxon>
        <taxon>Eubacteriales</taxon>
        <taxon>Heliobacteriaceae</taxon>
        <taxon>Heliomicrobium</taxon>
    </lineage>
</organism>
<gene>
    <name evidence="2" type="ORF">HM1_2758</name>
</gene>
<dbReference type="STRING" id="498761.HM1_2758"/>
<accession>B0TC14</accession>
<keyword evidence="3" id="KW-1185">Reference proteome</keyword>
<keyword evidence="1" id="KW-0812">Transmembrane</keyword>
<protein>
    <submittedName>
        <fullName evidence="2">Uncharacterized protein</fullName>
    </submittedName>
</protein>
<sequence>MQGLIVGALLALFCMGFWSSAGTYSAATAGVDAFILTTLGATGGTIGAYRMNRRRPSQAGL</sequence>
<feature type="transmembrane region" description="Helical" evidence="1">
    <location>
        <begin position="31"/>
        <end position="49"/>
    </location>
</feature>